<dbReference type="AlphaFoldDB" id="A0A6U0YTW2"/>
<gene>
    <name evidence="2" type="ORF">RMAR1173_LOCUS6908</name>
    <name evidence="3" type="ORF">RMAR1173_LOCUS6910</name>
</gene>
<evidence type="ECO:0000313" key="3">
    <source>
        <dbReference type="EMBL" id="CAD9677733.1"/>
    </source>
</evidence>
<protein>
    <submittedName>
        <fullName evidence="2">Uncharacterized protein</fullName>
    </submittedName>
</protein>
<feature type="region of interest" description="Disordered" evidence="1">
    <location>
        <begin position="29"/>
        <end position="211"/>
    </location>
</feature>
<feature type="region of interest" description="Disordered" evidence="1">
    <location>
        <begin position="223"/>
        <end position="267"/>
    </location>
</feature>
<feature type="region of interest" description="Disordered" evidence="1">
    <location>
        <begin position="282"/>
        <end position="312"/>
    </location>
</feature>
<evidence type="ECO:0000313" key="2">
    <source>
        <dbReference type="EMBL" id="CAD9677730.1"/>
    </source>
</evidence>
<feature type="compositionally biased region" description="Polar residues" evidence="1">
    <location>
        <begin position="146"/>
        <end position="161"/>
    </location>
</feature>
<accession>A0A6U0YTW2</accession>
<dbReference type="EMBL" id="HBHJ01010593">
    <property type="protein sequence ID" value="CAD9677733.1"/>
    <property type="molecule type" value="Transcribed_RNA"/>
</dbReference>
<feature type="compositionally biased region" description="Acidic residues" evidence="1">
    <location>
        <begin position="164"/>
        <end position="173"/>
    </location>
</feature>
<feature type="compositionally biased region" description="Basic and acidic residues" evidence="1">
    <location>
        <begin position="79"/>
        <end position="140"/>
    </location>
</feature>
<proteinExistence type="predicted"/>
<organism evidence="2">
    <name type="scientific">Rhizochromulina marina</name>
    <dbReference type="NCBI Taxonomy" id="1034831"/>
    <lineage>
        <taxon>Eukaryota</taxon>
        <taxon>Sar</taxon>
        <taxon>Stramenopiles</taxon>
        <taxon>Ochrophyta</taxon>
        <taxon>Dictyochophyceae</taxon>
        <taxon>Rhizochromulinales</taxon>
        <taxon>Rhizochromulina</taxon>
    </lineage>
</organism>
<evidence type="ECO:0000256" key="1">
    <source>
        <dbReference type="SAM" id="MobiDB-lite"/>
    </source>
</evidence>
<name>A0A6U0YTW2_9STRA</name>
<sequence>MRVRCRRWIRPRERVRARCSLSQLCAELELEGEDQEEQKEPLGLPGRGAKGGDAQSPPVPEDAQSPTSPAQSRAVPRSVEAKAEAQSKREARMLERQRSTVDRRRVAQEQRQSRAEERHKRKTEADIEKQLRREQARLAREAAQQNTQKQGSPRGVATNQDQTDREEDEDDHNEEQRRGGSARGGADKIADRDDSKGKEAPIAPAATSPLDLVIDFVWENQRWYPNGRRSSSGRRRRGSSGDSTGGGGSSHGEATADIGARRRSTPLSSASRFPFPFFTGASSSSQVGCSDPEDSERGAWMPSLQGKQPFSSPRQELQQLFFEFDGPPPFLPEPYEPTRASTDCSGATEAQDAIALGIGLPDSSWRWLSPTWVVESTGFFDMDRHLDDAYQATPCFHKDGWLYASDWPHSDMGYLKGHSPQCLVRCRRWVRPREKLGSQEGAACAGEAM</sequence>
<reference evidence="2" key="1">
    <citation type="submission" date="2021-01" db="EMBL/GenBank/DDBJ databases">
        <authorList>
            <person name="Corre E."/>
            <person name="Pelletier E."/>
            <person name="Niang G."/>
            <person name="Scheremetjew M."/>
            <person name="Finn R."/>
            <person name="Kale V."/>
            <person name="Holt S."/>
            <person name="Cochrane G."/>
            <person name="Meng A."/>
            <person name="Brown T."/>
            <person name="Cohen L."/>
        </authorList>
    </citation>
    <scope>NUCLEOTIDE SEQUENCE</scope>
    <source>
        <strain evidence="2">CCMP1243</strain>
    </source>
</reference>
<dbReference type="EMBL" id="HBHJ01010591">
    <property type="protein sequence ID" value="CAD9677730.1"/>
    <property type="molecule type" value="Transcribed_RNA"/>
</dbReference>
<feature type="compositionally biased region" description="Basic and acidic residues" evidence="1">
    <location>
        <begin position="185"/>
        <end position="199"/>
    </location>
</feature>